<reference evidence="1" key="1">
    <citation type="submission" date="2014-01" db="EMBL/GenBank/DDBJ databases">
        <authorList>
            <person name="Brown-Elliot B."/>
            <person name="Wallace R."/>
            <person name="Lenaerts A."/>
            <person name="Ordway D."/>
            <person name="DeGroote M.A."/>
            <person name="Parker T."/>
            <person name="Sizemore C."/>
            <person name="Tallon L.J."/>
            <person name="Sadzewicz L.K."/>
            <person name="Sengamalay N."/>
            <person name="Fraser C.M."/>
            <person name="Hine E."/>
            <person name="Shefchek K.A."/>
            <person name="Das S.P."/>
            <person name="Tettelin H."/>
        </authorList>
    </citation>
    <scope>NUCLEOTIDE SEQUENCE [LARGE SCALE GENOMIC DNA]</scope>
    <source>
        <strain evidence="1">4042</strain>
    </source>
</reference>
<comment type="caution">
    <text evidence="1">The sequence shown here is derived from an EMBL/GenBank/DDBJ whole genome shotgun (WGS) entry which is preliminary data.</text>
</comment>
<dbReference type="EMBL" id="JAOB01000026">
    <property type="protein sequence ID" value="EUA65773.1"/>
    <property type="molecule type" value="Genomic_DNA"/>
</dbReference>
<gene>
    <name evidence="1" type="ORF">I553_8095</name>
</gene>
<dbReference type="Gene3D" id="3.40.50.720">
    <property type="entry name" value="NAD(P)-binding Rossmann-like Domain"/>
    <property type="match status" value="1"/>
</dbReference>
<dbReference type="PATRIC" id="fig|1299334.3.peg.2256"/>
<organism evidence="1">
    <name type="scientific">Mycobacterium xenopi 4042</name>
    <dbReference type="NCBI Taxonomy" id="1299334"/>
    <lineage>
        <taxon>Bacteria</taxon>
        <taxon>Bacillati</taxon>
        <taxon>Actinomycetota</taxon>
        <taxon>Actinomycetes</taxon>
        <taxon>Mycobacteriales</taxon>
        <taxon>Mycobacteriaceae</taxon>
        <taxon>Mycobacterium</taxon>
    </lineage>
</organism>
<dbReference type="InterPro" id="IPR036291">
    <property type="entry name" value="NAD(P)-bd_dom_sf"/>
</dbReference>
<evidence type="ECO:0000313" key="1">
    <source>
        <dbReference type="EMBL" id="EUA65773.1"/>
    </source>
</evidence>
<accession>X8DDJ9</accession>
<name>X8DDJ9_MYCXE</name>
<proteinExistence type="predicted"/>
<dbReference type="AlphaFoldDB" id="X8DDJ9"/>
<sequence length="74" mass="7501">MAGAARIIAADRAAGQLPAATVNGATDAIDAAEVDVVSAVRDLTGASGWIMRSRWWASRSPSAPRTTPPAAAAR</sequence>
<dbReference type="SUPFAM" id="SSF51735">
    <property type="entry name" value="NAD(P)-binding Rossmann-fold domains"/>
    <property type="match status" value="1"/>
</dbReference>
<protein>
    <submittedName>
        <fullName evidence="1">Uncharacterized protein</fullName>
    </submittedName>
</protein>